<name>A0A376CVQ9_9CORY</name>
<sequence length="107" mass="11655">MVRVTLAKGCRLPGHPVRPAGYTMDVSQDIFDEFAPRGFFVSDTGDEPEPVEPVSEETAPVPVDDEPADEVKRPAKTAPVDAWRKYAKSMGVEVKGLSKQEIIAATQ</sequence>
<proteinExistence type="predicted"/>
<feature type="compositionally biased region" description="Low complexity" evidence="1">
    <location>
        <begin position="52"/>
        <end position="62"/>
    </location>
</feature>
<gene>
    <name evidence="2" type="ORF">NCTC10289_00961</name>
</gene>
<dbReference type="EMBL" id="UFXP01000001">
    <property type="protein sequence ID" value="STC76433.1"/>
    <property type="molecule type" value="Genomic_DNA"/>
</dbReference>
<evidence type="ECO:0000256" key="1">
    <source>
        <dbReference type="SAM" id="MobiDB-lite"/>
    </source>
</evidence>
<evidence type="ECO:0000313" key="2">
    <source>
        <dbReference type="EMBL" id="STC76433.1"/>
    </source>
</evidence>
<organism evidence="2 3">
    <name type="scientific">Corynebacterium minutissimum</name>
    <dbReference type="NCBI Taxonomy" id="38301"/>
    <lineage>
        <taxon>Bacteria</taxon>
        <taxon>Bacillati</taxon>
        <taxon>Actinomycetota</taxon>
        <taxon>Actinomycetes</taxon>
        <taxon>Mycobacteriales</taxon>
        <taxon>Corynebacteriaceae</taxon>
        <taxon>Corynebacterium</taxon>
    </lineage>
</organism>
<evidence type="ECO:0000313" key="3">
    <source>
        <dbReference type="Proteomes" id="UP000254287"/>
    </source>
</evidence>
<feature type="region of interest" description="Disordered" evidence="1">
    <location>
        <begin position="38"/>
        <end position="77"/>
    </location>
</feature>
<accession>A0A376CVQ9</accession>
<dbReference type="Proteomes" id="UP000254287">
    <property type="component" value="Unassembled WGS sequence"/>
</dbReference>
<reference evidence="2 3" key="1">
    <citation type="submission" date="2018-06" db="EMBL/GenBank/DDBJ databases">
        <authorList>
            <consortium name="Pathogen Informatics"/>
            <person name="Doyle S."/>
        </authorList>
    </citation>
    <scope>NUCLEOTIDE SEQUENCE [LARGE SCALE GENOMIC DNA]</scope>
    <source>
        <strain evidence="2 3">NCTC10289</strain>
    </source>
</reference>
<protein>
    <submittedName>
        <fullName evidence="2">Uncharacterized protein</fullName>
    </submittedName>
</protein>
<dbReference type="AlphaFoldDB" id="A0A376CVQ9"/>